<feature type="active site" description="Proton donor" evidence="4">
    <location>
        <position position="207"/>
    </location>
</feature>
<dbReference type="AlphaFoldDB" id="A0A259TYM5"/>
<dbReference type="GO" id="GO:0033856">
    <property type="term" value="F:pyridoxine 5'-phosphate synthase activity"/>
    <property type="evidence" value="ECO:0007669"/>
    <property type="project" value="UniProtKB-EC"/>
</dbReference>
<feature type="active site" description="Proton acceptor" evidence="4">
    <location>
        <position position="79"/>
    </location>
</feature>
<proteinExistence type="inferred from homology"/>
<feature type="site" description="Transition state stabilizer" evidence="4">
    <location>
        <position position="167"/>
    </location>
</feature>
<organism evidence="5 6">
    <name type="scientific">Rubricoccus marinus</name>
    <dbReference type="NCBI Taxonomy" id="716817"/>
    <lineage>
        <taxon>Bacteria</taxon>
        <taxon>Pseudomonadati</taxon>
        <taxon>Rhodothermota</taxon>
        <taxon>Rhodothermia</taxon>
        <taxon>Rhodothermales</taxon>
        <taxon>Rubricoccaceae</taxon>
        <taxon>Rubricoccus</taxon>
    </lineage>
</organism>
<dbReference type="HAMAP" id="MF_00279">
    <property type="entry name" value="PdxJ"/>
    <property type="match status" value="1"/>
</dbReference>
<feature type="binding site" evidence="4">
    <location>
        <position position="208"/>
    </location>
    <ligand>
        <name>3-amino-2-oxopropyl phosphate</name>
        <dbReference type="ChEBI" id="CHEBI:57279"/>
    </ligand>
</feature>
<dbReference type="InParanoid" id="A0A259TYM5"/>
<feature type="binding site" evidence="4">
    <location>
        <position position="51"/>
    </location>
    <ligand>
        <name>1-deoxy-D-xylulose 5-phosphate</name>
        <dbReference type="ChEBI" id="CHEBI:57792"/>
    </ligand>
</feature>
<evidence type="ECO:0000256" key="3">
    <source>
        <dbReference type="ARBA" id="ARBA00023096"/>
    </source>
</evidence>
<dbReference type="PANTHER" id="PTHR30456:SF0">
    <property type="entry name" value="PYRIDOXINE 5'-PHOSPHATE SYNTHASE"/>
    <property type="match status" value="1"/>
</dbReference>
<evidence type="ECO:0000256" key="1">
    <source>
        <dbReference type="ARBA" id="ARBA00022490"/>
    </source>
</evidence>
<dbReference type="UniPathway" id="UPA00244">
    <property type="reaction ID" value="UER00313"/>
</dbReference>
<dbReference type="GO" id="GO:0008615">
    <property type="term" value="P:pyridoxine biosynthetic process"/>
    <property type="evidence" value="ECO:0007669"/>
    <property type="project" value="UniProtKB-UniRule"/>
</dbReference>
<comment type="similarity">
    <text evidence="4">Belongs to the PNP synthase family.</text>
</comment>
<evidence type="ECO:0000313" key="6">
    <source>
        <dbReference type="Proteomes" id="UP000216446"/>
    </source>
</evidence>
<keyword evidence="1 4" id="KW-0963">Cytoplasm</keyword>
<gene>
    <name evidence="4" type="primary">pdxJ</name>
    <name evidence="5" type="ORF">BSZ36_07760</name>
</gene>
<keyword evidence="6" id="KW-1185">Reference proteome</keyword>
<comment type="caution">
    <text evidence="4">Lacks conserved residue(s) required for the propagation of feature annotation.</text>
</comment>
<comment type="pathway">
    <text evidence="4">Cofactor biosynthesis; pyridoxine 5'-phosphate biosynthesis; pyridoxine 5'-phosphate from D-erythrose 4-phosphate: step 5/5.</text>
</comment>
<feature type="binding site" evidence="4">
    <location>
        <position position="56"/>
    </location>
    <ligand>
        <name>1-deoxy-D-xylulose 5-phosphate</name>
        <dbReference type="ChEBI" id="CHEBI:57792"/>
    </ligand>
</feature>
<dbReference type="PANTHER" id="PTHR30456">
    <property type="entry name" value="PYRIDOXINE 5'-PHOSPHATE SYNTHASE"/>
    <property type="match status" value="1"/>
</dbReference>
<feature type="binding site" evidence="4">
    <location>
        <begin position="230"/>
        <end position="231"/>
    </location>
    <ligand>
        <name>3-amino-2-oxopropyl phosphate</name>
        <dbReference type="ChEBI" id="CHEBI:57279"/>
    </ligand>
</feature>
<dbReference type="GO" id="GO:0005829">
    <property type="term" value="C:cytosol"/>
    <property type="evidence" value="ECO:0007669"/>
    <property type="project" value="TreeGrafter"/>
</dbReference>
<dbReference type="InterPro" id="IPR036130">
    <property type="entry name" value="Pyridoxine-5'_phos_synth"/>
</dbReference>
<feature type="active site" description="Proton acceptor" evidence="4">
    <location>
        <position position="49"/>
    </location>
</feature>
<comment type="subunit">
    <text evidence="4">Homooctamer; tetramer of dimers.</text>
</comment>
<dbReference type="FunCoup" id="A0A259TYM5">
    <property type="interactions" value="304"/>
</dbReference>
<feature type="binding site" evidence="4">
    <location>
        <position position="7"/>
    </location>
    <ligand>
        <name>3-amino-2-oxopropyl phosphate</name>
        <dbReference type="ChEBI" id="CHEBI:57279"/>
    </ligand>
</feature>
<keyword evidence="3 4" id="KW-0664">Pyridoxine biosynthesis</keyword>
<feature type="binding site" evidence="4">
    <location>
        <position position="116"/>
    </location>
    <ligand>
        <name>1-deoxy-D-xylulose 5-phosphate</name>
        <dbReference type="ChEBI" id="CHEBI:57792"/>
    </ligand>
</feature>
<dbReference type="NCBIfam" id="NF003626">
    <property type="entry name" value="PRK05265.1-4"/>
    <property type="match status" value="1"/>
</dbReference>
<comment type="caution">
    <text evidence="5">The sequence shown here is derived from an EMBL/GenBank/DDBJ whole genome shotgun (WGS) entry which is preliminary data.</text>
</comment>
<name>A0A259TYM5_9BACT</name>
<dbReference type="Gene3D" id="3.20.20.70">
    <property type="entry name" value="Aldolase class I"/>
    <property type="match status" value="1"/>
</dbReference>
<sequence>MTLLSVNLNKVALMRNARAGTHPGPLARPRVERAAEAVLDAGASGLTLHPRPDRRHALPEDAYALARIAHARGVELNLEGNPFSAPGESYPGFESLLLDIGPDQATLVPDASDQRTSDHGWDLARDGDRLAPIVRRLKERGCRVSLFVDPVGDSIRRAADVGADRVELYTGPYAWAAASGDAREELDRHAAASETARGLGLGVNAGHDLDLTNVGMYVQSVPGVLEVSIGQALVSDALEMGWARAVSAYVDALTGASA</sequence>
<dbReference type="InterPro" id="IPR004569">
    <property type="entry name" value="PyrdxlP_synth_PdxJ"/>
</dbReference>
<dbReference type="Pfam" id="PF03740">
    <property type="entry name" value="PdxJ"/>
    <property type="match status" value="1"/>
</dbReference>
<keyword evidence="2 4" id="KW-0808">Transferase</keyword>
<dbReference type="SUPFAM" id="SSF63892">
    <property type="entry name" value="Pyridoxine 5'-phosphate synthase"/>
    <property type="match status" value="1"/>
</dbReference>
<dbReference type="Proteomes" id="UP000216446">
    <property type="component" value="Unassembled WGS sequence"/>
</dbReference>
<dbReference type="RefSeq" id="WP_094547577.1">
    <property type="nucleotide sequence ID" value="NZ_MQWB01000001.1"/>
</dbReference>
<dbReference type="InterPro" id="IPR013785">
    <property type="entry name" value="Aldolase_TIM"/>
</dbReference>
<reference evidence="5 6" key="1">
    <citation type="submission" date="2016-11" db="EMBL/GenBank/DDBJ databases">
        <title>Study of marine rhodopsin-containing bacteria.</title>
        <authorList>
            <person name="Yoshizawa S."/>
            <person name="Kumagai Y."/>
            <person name="Kogure K."/>
        </authorList>
    </citation>
    <scope>NUCLEOTIDE SEQUENCE [LARGE SCALE GENOMIC DNA]</scope>
    <source>
        <strain evidence="5 6">SG-29</strain>
    </source>
</reference>
<comment type="function">
    <text evidence="4">Catalyzes the complicated ring closure reaction between the two acyclic compounds 1-deoxy-D-xylulose-5-phosphate (DXP) and 3-amino-2-oxopropyl phosphate (1-amino-acetone-3-phosphate or AAP) to form pyridoxine 5'-phosphate (PNP) and inorganic phosphate.</text>
</comment>
<feature type="binding site" evidence="4">
    <location>
        <position position="18"/>
    </location>
    <ligand>
        <name>3-amino-2-oxopropyl phosphate</name>
        <dbReference type="ChEBI" id="CHEBI:57279"/>
    </ligand>
</feature>
<comment type="subcellular location">
    <subcellularLocation>
        <location evidence="4">Cytoplasm</location>
    </subcellularLocation>
</comment>
<evidence type="ECO:0000256" key="2">
    <source>
        <dbReference type="ARBA" id="ARBA00022679"/>
    </source>
</evidence>
<dbReference type="EMBL" id="MQWB01000001">
    <property type="protein sequence ID" value="OZC02875.1"/>
    <property type="molecule type" value="Genomic_DNA"/>
</dbReference>
<comment type="catalytic activity">
    <reaction evidence="4">
        <text>3-amino-2-oxopropyl phosphate + 1-deoxy-D-xylulose 5-phosphate = pyridoxine 5'-phosphate + phosphate + 2 H2O + H(+)</text>
        <dbReference type="Rhea" id="RHEA:15265"/>
        <dbReference type="ChEBI" id="CHEBI:15377"/>
        <dbReference type="ChEBI" id="CHEBI:15378"/>
        <dbReference type="ChEBI" id="CHEBI:43474"/>
        <dbReference type="ChEBI" id="CHEBI:57279"/>
        <dbReference type="ChEBI" id="CHEBI:57792"/>
        <dbReference type="ChEBI" id="CHEBI:58589"/>
        <dbReference type="EC" id="2.6.99.2"/>
    </reaction>
</comment>
<protein>
    <recommendedName>
        <fullName evidence="4">Pyridoxine 5'-phosphate synthase</fullName>
        <shortName evidence="4">PNP synthase</shortName>
        <ecNumber evidence="4">2.6.99.2</ecNumber>
    </recommendedName>
</protein>
<accession>A0A259TYM5</accession>
<evidence type="ECO:0000313" key="5">
    <source>
        <dbReference type="EMBL" id="OZC02875.1"/>
    </source>
</evidence>
<dbReference type="EC" id="2.6.99.2" evidence="4"/>
<evidence type="ECO:0000256" key="4">
    <source>
        <dbReference type="HAMAP-Rule" id="MF_00279"/>
    </source>
</evidence>
<dbReference type="OrthoDB" id="9806590at2"/>